<evidence type="ECO:0000256" key="7">
    <source>
        <dbReference type="PIRSR" id="PIRSR608901-2"/>
    </source>
</evidence>
<accession>A0A504JMF7</accession>
<reference evidence="9 10" key="1">
    <citation type="submission" date="2019-06" db="EMBL/GenBank/DDBJ databases">
        <authorList>
            <person name="Meng X."/>
        </authorList>
    </citation>
    <scope>NUCLEOTIDE SEQUENCE [LARGE SCALE GENOMIC DNA]</scope>
    <source>
        <strain evidence="9 10">M625</strain>
    </source>
</reference>
<protein>
    <recommendedName>
        <fullName evidence="11">Ceramidase</fullName>
    </recommendedName>
</protein>
<feature type="transmembrane region" description="Helical" evidence="8">
    <location>
        <begin position="171"/>
        <end position="188"/>
    </location>
</feature>
<keyword evidence="3" id="KW-0378">Hydrolase</keyword>
<comment type="subcellular location">
    <subcellularLocation>
        <location evidence="1">Membrane</location>
        <topology evidence="1">Multi-pass membrane protein</topology>
    </subcellularLocation>
</comment>
<feature type="binding site" evidence="7">
    <location>
        <position position="79"/>
    </location>
    <ligand>
        <name>Zn(2+)</name>
        <dbReference type="ChEBI" id="CHEBI:29105"/>
        <note>catalytic</note>
    </ligand>
</feature>
<feature type="transmembrane region" description="Helical" evidence="8">
    <location>
        <begin position="114"/>
        <end position="131"/>
    </location>
</feature>
<evidence type="ECO:0000313" key="10">
    <source>
        <dbReference type="Proteomes" id="UP000315540"/>
    </source>
</evidence>
<feature type="binding site" evidence="7">
    <location>
        <position position="202"/>
    </location>
    <ligand>
        <name>Zn(2+)</name>
        <dbReference type="ChEBI" id="CHEBI:29105"/>
        <note>catalytic</note>
    </ligand>
</feature>
<dbReference type="AlphaFoldDB" id="A0A504JMF7"/>
<keyword evidence="2 8" id="KW-0812">Transmembrane</keyword>
<feature type="transmembrane region" description="Helical" evidence="8">
    <location>
        <begin position="59"/>
        <end position="80"/>
    </location>
</feature>
<feature type="binding site" evidence="6">
    <location>
        <position position="30"/>
    </location>
    <ligand>
        <name>Ca(2+)</name>
        <dbReference type="ChEBI" id="CHEBI:29108"/>
    </ligand>
</feature>
<evidence type="ECO:0000313" key="9">
    <source>
        <dbReference type="EMBL" id="TPN87939.1"/>
    </source>
</evidence>
<proteinExistence type="predicted"/>
<dbReference type="EMBL" id="VFWZ01000002">
    <property type="protein sequence ID" value="TPN87939.1"/>
    <property type="molecule type" value="Genomic_DNA"/>
</dbReference>
<dbReference type="InterPro" id="IPR008901">
    <property type="entry name" value="ACER"/>
</dbReference>
<evidence type="ECO:0008006" key="11">
    <source>
        <dbReference type="Google" id="ProtNLM"/>
    </source>
</evidence>
<gene>
    <name evidence="9" type="ORF">FHK87_10220</name>
</gene>
<dbReference type="GO" id="GO:0016020">
    <property type="term" value="C:membrane"/>
    <property type="evidence" value="ECO:0007669"/>
    <property type="project" value="UniProtKB-SubCell"/>
</dbReference>
<evidence type="ECO:0000256" key="2">
    <source>
        <dbReference type="ARBA" id="ARBA00022692"/>
    </source>
</evidence>
<feature type="transmembrane region" description="Helical" evidence="8">
    <location>
        <begin position="86"/>
        <end position="107"/>
    </location>
</feature>
<keyword evidence="4 8" id="KW-1133">Transmembrane helix</keyword>
<comment type="cofactor">
    <cofactor evidence="7">
        <name>Zn(2+)</name>
        <dbReference type="ChEBI" id="CHEBI:29105"/>
    </cofactor>
</comment>
<dbReference type="GO" id="GO:0006672">
    <property type="term" value="P:ceramide metabolic process"/>
    <property type="evidence" value="ECO:0007669"/>
    <property type="project" value="InterPro"/>
</dbReference>
<evidence type="ECO:0000256" key="8">
    <source>
        <dbReference type="SAM" id="Phobius"/>
    </source>
</evidence>
<keyword evidence="7" id="KW-0862">Zinc</keyword>
<name>A0A504JMF7_9FLAO</name>
<comment type="caution">
    <text evidence="9">The sequence shown here is derived from an EMBL/GenBank/DDBJ whole genome shotgun (WGS) entry which is preliminary data.</text>
</comment>
<evidence type="ECO:0000256" key="5">
    <source>
        <dbReference type="ARBA" id="ARBA00023136"/>
    </source>
</evidence>
<dbReference type="GO" id="GO:0016811">
    <property type="term" value="F:hydrolase activity, acting on carbon-nitrogen (but not peptide) bonds, in linear amides"/>
    <property type="evidence" value="ECO:0007669"/>
    <property type="project" value="InterPro"/>
</dbReference>
<evidence type="ECO:0000256" key="6">
    <source>
        <dbReference type="PIRSR" id="PIRSR608901-1"/>
    </source>
</evidence>
<feature type="transmembrane region" description="Helical" evidence="8">
    <location>
        <begin position="203"/>
        <end position="221"/>
    </location>
</feature>
<evidence type="ECO:0000256" key="4">
    <source>
        <dbReference type="ARBA" id="ARBA00022989"/>
    </source>
</evidence>
<dbReference type="GO" id="GO:0046872">
    <property type="term" value="F:metal ion binding"/>
    <property type="evidence" value="ECO:0007669"/>
    <property type="project" value="UniProtKB-KW"/>
</dbReference>
<feature type="transmembrane region" description="Helical" evidence="8">
    <location>
        <begin position="143"/>
        <end position="162"/>
    </location>
</feature>
<dbReference type="OrthoDB" id="946254at2"/>
<keyword evidence="6" id="KW-0479">Metal-binding</keyword>
<sequence>MLVNFEEVLKLPNDTGPIYRETFMGRLPVEPFNTFSNLIFLLIILYFSIRVFKNIKQHVFLTICIPILAIGFVGGTMYHGTRSHEAWLFMDWVPIMILCMAAVFYFVFKLFSSWWARALFLIIIFTVSFTVRQLPIPSYIRISLGYVITAVTVLLPIFLYLIKTKGYNKKLILLAVLSFVIAVSFRSLDKILDTEILYMGTHWLWHLFGGISVFFLMQYIYQDNQVTHQVDVPNQ</sequence>
<keyword evidence="10" id="KW-1185">Reference proteome</keyword>
<dbReference type="Pfam" id="PF05875">
    <property type="entry name" value="Ceramidase"/>
    <property type="match status" value="1"/>
</dbReference>
<feature type="binding site" evidence="7">
    <location>
        <position position="206"/>
    </location>
    <ligand>
        <name>Zn(2+)</name>
        <dbReference type="ChEBI" id="CHEBI:29105"/>
        <note>catalytic</note>
    </ligand>
</feature>
<keyword evidence="6" id="KW-0106">Calcium</keyword>
<evidence type="ECO:0000256" key="3">
    <source>
        <dbReference type="ARBA" id="ARBA00022801"/>
    </source>
</evidence>
<feature type="transmembrane region" description="Helical" evidence="8">
    <location>
        <begin position="34"/>
        <end position="52"/>
    </location>
</feature>
<keyword evidence="5 8" id="KW-0472">Membrane</keyword>
<organism evidence="9 10">
    <name type="scientific">Aquimarina algicola</name>
    <dbReference type="NCBI Taxonomy" id="2589995"/>
    <lineage>
        <taxon>Bacteria</taxon>
        <taxon>Pseudomonadati</taxon>
        <taxon>Bacteroidota</taxon>
        <taxon>Flavobacteriia</taxon>
        <taxon>Flavobacteriales</taxon>
        <taxon>Flavobacteriaceae</taxon>
        <taxon>Aquimarina</taxon>
    </lineage>
</organism>
<dbReference type="RefSeq" id="WP_140592578.1">
    <property type="nucleotide sequence ID" value="NZ_VFWZ01000002.1"/>
</dbReference>
<evidence type="ECO:0000256" key="1">
    <source>
        <dbReference type="ARBA" id="ARBA00004141"/>
    </source>
</evidence>
<dbReference type="Proteomes" id="UP000315540">
    <property type="component" value="Unassembled WGS sequence"/>
</dbReference>